<comment type="caution">
    <text evidence="8">The sequence shown here is derived from an EMBL/GenBank/DDBJ whole genome shotgun (WGS) entry which is preliminary data.</text>
</comment>
<reference evidence="8 9" key="1">
    <citation type="journal article" date="2023" name="Commun. Biol.">
        <title>Genome analysis of Parmales, the sister group of diatoms, reveals the evolutionary specialization of diatoms from phago-mixotrophs to photoautotrophs.</title>
        <authorList>
            <person name="Ban H."/>
            <person name="Sato S."/>
            <person name="Yoshikawa S."/>
            <person name="Yamada K."/>
            <person name="Nakamura Y."/>
            <person name="Ichinomiya M."/>
            <person name="Sato N."/>
            <person name="Blanc-Mathieu R."/>
            <person name="Endo H."/>
            <person name="Kuwata A."/>
            <person name="Ogata H."/>
        </authorList>
    </citation>
    <scope>NUCLEOTIDE SEQUENCE [LARGE SCALE GENOMIC DNA]</scope>
</reference>
<organism evidence="8 9">
    <name type="scientific">Tetraparma gracilis</name>
    <dbReference type="NCBI Taxonomy" id="2962635"/>
    <lineage>
        <taxon>Eukaryota</taxon>
        <taxon>Sar</taxon>
        <taxon>Stramenopiles</taxon>
        <taxon>Ochrophyta</taxon>
        <taxon>Bolidophyceae</taxon>
        <taxon>Parmales</taxon>
        <taxon>Triparmaceae</taxon>
        <taxon>Tetraparma</taxon>
    </lineage>
</organism>
<evidence type="ECO:0000256" key="6">
    <source>
        <dbReference type="ARBA" id="ARBA00023180"/>
    </source>
</evidence>
<keyword evidence="9" id="KW-1185">Reference proteome</keyword>
<evidence type="ECO:0000256" key="7">
    <source>
        <dbReference type="SAM" id="Coils"/>
    </source>
</evidence>
<evidence type="ECO:0000256" key="2">
    <source>
        <dbReference type="ARBA" id="ARBA00022692"/>
    </source>
</evidence>
<evidence type="ECO:0000256" key="3">
    <source>
        <dbReference type="ARBA" id="ARBA00022968"/>
    </source>
</evidence>
<dbReference type="InterPro" id="IPR051292">
    <property type="entry name" value="Xyl/GlcA_transferase"/>
</dbReference>
<dbReference type="PANTHER" id="PTHR12270:SF52">
    <property type="entry name" value="GLYCOSYLTRANSFERASE-LIKE PROTEIN GNT13-RELATED"/>
    <property type="match status" value="1"/>
</dbReference>
<accession>A0ABQ6MP02</accession>
<proteinExistence type="predicted"/>
<dbReference type="EMBL" id="BRYB01001596">
    <property type="protein sequence ID" value="GMI29294.1"/>
    <property type="molecule type" value="Genomic_DNA"/>
</dbReference>
<gene>
    <name evidence="8" type="ORF">TeGR_g7927</name>
</gene>
<evidence type="ECO:0000256" key="5">
    <source>
        <dbReference type="ARBA" id="ARBA00023136"/>
    </source>
</evidence>
<protein>
    <submittedName>
        <fullName evidence="8">Uncharacterized protein</fullName>
    </submittedName>
</protein>
<dbReference type="Pfam" id="PF13896">
    <property type="entry name" value="Glyco_transf_49"/>
    <property type="match status" value="1"/>
</dbReference>
<keyword evidence="4" id="KW-1133">Transmembrane helix</keyword>
<keyword evidence="2" id="KW-0812">Transmembrane</keyword>
<evidence type="ECO:0000256" key="4">
    <source>
        <dbReference type="ARBA" id="ARBA00022989"/>
    </source>
</evidence>
<keyword evidence="6" id="KW-0325">Glycoprotein</keyword>
<sequence>MLSATSIRSTTQVCGVIISCYLLGAFAAFLCMQHSNQSSSTLPSYSSLETALHSNLRSAQTNFNDMLSRMPELDWGTATEEELTQVLMEESVAADALEEDLKEELEEGEAKQLALETIAAHQRLKELQEAAPEIIVPAADVAASGFVPSLGPDRAPLCDPISPQDVAVTLVTTTSEERMWTLAEHCERWPGDIAASVFTEKSREELTLAVAALKQGACAGHAEKGKLHLAPRKPTPEEQEHSELFPINELRNIAVSEVFTSHYLYIDIDFWPSADMHDILRKKLYREALSADWRRAIVVPAFDRIPVECDTFSKDCEYTEMWKMSMPKSKRDLTKLIQEKKVHVFERFVEAAHGSTDANAWLRQGTDVRDIHCVKSNRYEPYLVLRKCADLPPYQEQFTGYGKNKIQHIVHLRHLLYRFSVGGGMFITHFPHKNSDARSEWDRFDKKKRDKLKEAK</sequence>
<keyword evidence="3" id="KW-0735">Signal-anchor</keyword>
<comment type="subcellular location">
    <subcellularLocation>
        <location evidence="1">Membrane</location>
        <topology evidence="1">Single-pass type II membrane protein</topology>
    </subcellularLocation>
</comment>
<keyword evidence="7" id="KW-0175">Coiled coil</keyword>
<dbReference type="PANTHER" id="PTHR12270">
    <property type="entry name" value="GLYCOSYLTRANSFERASE-RELATED"/>
    <property type="match status" value="1"/>
</dbReference>
<evidence type="ECO:0000313" key="9">
    <source>
        <dbReference type="Proteomes" id="UP001165060"/>
    </source>
</evidence>
<dbReference type="Proteomes" id="UP001165060">
    <property type="component" value="Unassembled WGS sequence"/>
</dbReference>
<feature type="coiled-coil region" evidence="7">
    <location>
        <begin position="87"/>
        <end position="114"/>
    </location>
</feature>
<keyword evidence="5" id="KW-0472">Membrane</keyword>
<evidence type="ECO:0000256" key="1">
    <source>
        <dbReference type="ARBA" id="ARBA00004606"/>
    </source>
</evidence>
<evidence type="ECO:0000313" key="8">
    <source>
        <dbReference type="EMBL" id="GMI29294.1"/>
    </source>
</evidence>
<name>A0ABQ6MP02_9STRA</name>